<evidence type="ECO:0008006" key="3">
    <source>
        <dbReference type="Google" id="ProtNLM"/>
    </source>
</evidence>
<dbReference type="KEGG" id="haby:HLVA_19990"/>
<dbReference type="EMBL" id="AP027059">
    <property type="protein sequence ID" value="BDU51430.1"/>
    <property type="molecule type" value="Genomic_DNA"/>
</dbReference>
<dbReference type="Proteomes" id="UP001321582">
    <property type="component" value="Chromosome"/>
</dbReference>
<gene>
    <name evidence="1" type="ORF">HLVA_19990</name>
</gene>
<sequence length="273" mass="31555">MKKNYQIAIITMSLFFMLGCSSTSKKIRQETLSSALKKTEKVKKEDRKVKKAVYKTKDEFYITEPERETIDNRVYVSKTNYYVSNKGFKEISGFKFDYSTVFYSNEIKDIDYYKIFYTYKALKKDGIKSQIELELYLGMGKVEFRNDFSYVNEIKTPISLTFGGNIKAVIAKINKNMFLKFKVGLNRGEVGWFYKNELWDDEGEIITGDGIGMTEIKTGVEMEYLSHSGLKTMVGVSPGIIFFKDYTSEGFKNDVINFGFGLTYNIGIGYEFF</sequence>
<keyword evidence="2" id="KW-1185">Reference proteome</keyword>
<dbReference type="PROSITE" id="PS51257">
    <property type="entry name" value="PROKAR_LIPOPROTEIN"/>
    <property type="match status" value="1"/>
</dbReference>
<proteinExistence type="predicted"/>
<reference evidence="1 2" key="1">
    <citation type="submission" date="2022-11" db="EMBL/GenBank/DDBJ databases">
        <title>Haliovirga abyssi gen. nov., sp. nov., a mesophilic fermentative bacterium isolated from the Iheya North hydrothermal field and the proposal of Haliovirgaceae fam. nov.</title>
        <authorList>
            <person name="Miyazaki U."/>
            <person name="Tame A."/>
            <person name="Miyazaki J."/>
            <person name="Takai K."/>
            <person name="Sawayama S."/>
            <person name="Kitajima M."/>
            <person name="Okamoto A."/>
            <person name="Nakagawa S."/>
        </authorList>
    </citation>
    <scope>NUCLEOTIDE SEQUENCE [LARGE SCALE GENOMIC DNA]</scope>
    <source>
        <strain evidence="1 2">IC12</strain>
    </source>
</reference>
<evidence type="ECO:0000313" key="1">
    <source>
        <dbReference type="EMBL" id="BDU51430.1"/>
    </source>
</evidence>
<dbReference type="RefSeq" id="WP_307904320.1">
    <property type="nucleotide sequence ID" value="NZ_AP027059.1"/>
</dbReference>
<organism evidence="1 2">
    <name type="scientific">Haliovirga abyssi</name>
    <dbReference type="NCBI Taxonomy" id="2996794"/>
    <lineage>
        <taxon>Bacteria</taxon>
        <taxon>Fusobacteriati</taxon>
        <taxon>Fusobacteriota</taxon>
        <taxon>Fusobacteriia</taxon>
        <taxon>Fusobacteriales</taxon>
        <taxon>Haliovirgaceae</taxon>
        <taxon>Haliovirga</taxon>
    </lineage>
</organism>
<evidence type="ECO:0000313" key="2">
    <source>
        <dbReference type="Proteomes" id="UP001321582"/>
    </source>
</evidence>
<name>A0AAU9DDK1_9FUSO</name>
<dbReference type="AlphaFoldDB" id="A0AAU9DDK1"/>
<accession>A0AAU9DDK1</accession>
<protein>
    <recommendedName>
        <fullName evidence="3">Outer membrane protein beta-barrel domain-containing protein</fullName>
    </recommendedName>
</protein>